<dbReference type="PANTHER" id="PTHR30518">
    <property type="entry name" value="ENDOLYTIC MUREIN TRANSGLYCOSYLASE"/>
    <property type="match status" value="1"/>
</dbReference>
<name>A0A7R6SV92_9GAMM</name>
<dbReference type="GO" id="GO:0008932">
    <property type="term" value="F:lytic endotransglycosylase activity"/>
    <property type="evidence" value="ECO:0007669"/>
    <property type="project" value="UniProtKB-UniRule"/>
</dbReference>
<dbReference type="EMBL" id="AP014546">
    <property type="protein sequence ID" value="BBB29309.1"/>
    <property type="molecule type" value="Genomic_DNA"/>
</dbReference>
<keyword evidence="3 7" id="KW-1133">Transmembrane helix</keyword>
<dbReference type="AlphaFoldDB" id="A0A7R6SV92"/>
<dbReference type="GO" id="GO:0071555">
    <property type="term" value="P:cell wall organization"/>
    <property type="evidence" value="ECO:0007669"/>
    <property type="project" value="UniProtKB-KW"/>
</dbReference>
<accession>A0A7R6SV92</accession>
<dbReference type="Gene3D" id="3.30.160.60">
    <property type="entry name" value="Classic Zinc Finger"/>
    <property type="match status" value="1"/>
</dbReference>
<gene>
    <name evidence="7" type="primary">mltG</name>
    <name evidence="8" type="ORF">NEJAP_1357</name>
</gene>
<evidence type="ECO:0000256" key="1">
    <source>
        <dbReference type="ARBA" id="ARBA00022475"/>
    </source>
</evidence>
<comment type="function">
    <text evidence="7">Functions as a peptidoglycan terminase that cleaves nascent peptidoglycan strands endolytically to terminate their elongation.</text>
</comment>
<evidence type="ECO:0000256" key="3">
    <source>
        <dbReference type="ARBA" id="ARBA00022989"/>
    </source>
</evidence>
<evidence type="ECO:0000256" key="5">
    <source>
        <dbReference type="ARBA" id="ARBA00023239"/>
    </source>
</evidence>
<dbReference type="KEGG" id="njp:NEJAP_1357"/>
<dbReference type="InterPro" id="IPR003770">
    <property type="entry name" value="MLTG-like"/>
</dbReference>
<dbReference type="GO" id="GO:0009252">
    <property type="term" value="P:peptidoglycan biosynthetic process"/>
    <property type="evidence" value="ECO:0007669"/>
    <property type="project" value="UniProtKB-UniRule"/>
</dbReference>
<dbReference type="Pfam" id="PF02618">
    <property type="entry name" value="YceG"/>
    <property type="match status" value="1"/>
</dbReference>
<comment type="similarity">
    <text evidence="7">Belongs to the transglycosylase MltG family.</text>
</comment>
<evidence type="ECO:0000256" key="4">
    <source>
        <dbReference type="ARBA" id="ARBA00023136"/>
    </source>
</evidence>
<organism evidence="8 9">
    <name type="scientific">Neptunomonas japonica JAMM 1380</name>
    <dbReference type="NCBI Taxonomy" id="1441457"/>
    <lineage>
        <taxon>Bacteria</taxon>
        <taxon>Pseudomonadati</taxon>
        <taxon>Pseudomonadota</taxon>
        <taxon>Gammaproteobacteria</taxon>
        <taxon>Oceanospirillales</taxon>
        <taxon>Oceanospirillaceae</taxon>
        <taxon>Neptunomonas</taxon>
    </lineage>
</organism>
<sequence length="345" mass="38732">MKRVLVLFFILLLLGAATMGWLWQDMHRYMNASMNLKSDIPSLIVSKGTSFNRLLSDLEDDGVINKPLYFKAYARINKLGVKVKAGEYLVEKNLSPNELLQKLVSGKGVQHSFTVIEGTTFKQLRAQLAQRAELIKQTLSDKTDVEILAALGAKESHPEGLFLADTFQVERNSTDLALLARSYNAQQQVLSKLWEARDKKLPYKTSYEALIMASIVEKETAVAAERPLIAGVFIKRLKIGMRLQTDPTVIYGIGDKYTGNITRKDLRKPTAYNTYTINGLPPTPIAMVGREAIQAALNPKVGKSLYFVAKGDGSHQFSPSLKAHNRAVRQYQLRRKQQYRSTPEK</sequence>
<evidence type="ECO:0000256" key="2">
    <source>
        <dbReference type="ARBA" id="ARBA00022692"/>
    </source>
</evidence>
<keyword evidence="1 7" id="KW-1003">Cell membrane</keyword>
<evidence type="ECO:0000313" key="9">
    <source>
        <dbReference type="Proteomes" id="UP000595332"/>
    </source>
</evidence>
<evidence type="ECO:0000256" key="7">
    <source>
        <dbReference type="HAMAP-Rule" id="MF_02065"/>
    </source>
</evidence>
<dbReference type="HAMAP" id="MF_02065">
    <property type="entry name" value="MltG"/>
    <property type="match status" value="1"/>
</dbReference>
<keyword evidence="4 7" id="KW-0472">Membrane</keyword>
<dbReference type="Gene3D" id="3.30.1490.480">
    <property type="entry name" value="Endolytic murein transglycosylase"/>
    <property type="match status" value="1"/>
</dbReference>
<keyword evidence="9" id="KW-1185">Reference proteome</keyword>
<dbReference type="CDD" id="cd08010">
    <property type="entry name" value="MltG_like"/>
    <property type="match status" value="1"/>
</dbReference>
<evidence type="ECO:0000313" key="8">
    <source>
        <dbReference type="EMBL" id="BBB29309.1"/>
    </source>
</evidence>
<comment type="catalytic activity">
    <reaction evidence="7">
        <text>a peptidoglycan chain = a peptidoglycan chain with N-acetyl-1,6-anhydromuramyl-[peptide] at the reducing end + a peptidoglycan chain with N-acetylglucosamine at the non-reducing end.</text>
        <dbReference type="EC" id="4.2.2.29"/>
    </reaction>
</comment>
<feature type="site" description="Important for catalytic activity" evidence="7">
    <location>
        <position position="219"/>
    </location>
</feature>
<evidence type="ECO:0000256" key="6">
    <source>
        <dbReference type="ARBA" id="ARBA00023316"/>
    </source>
</evidence>
<dbReference type="RefSeq" id="WP_201349918.1">
    <property type="nucleotide sequence ID" value="NZ_AP014546.1"/>
</dbReference>
<keyword evidence="5 7" id="KW-0456">Lyase</keyword>
<keyword evidence="6 7" id="KW-0961">Cell wall biogenesis/degradation</keyword>
<keyword evidence="7" id="KW-0997">Cell inner membrane</keyword>
<dbReference type="GO" id="GO:0005886">
    <property type="term" value="C:plasma membrane"/>
    <property type="evidence" value="ECO:0007669"/>
    <property type="project" value="UniProtKB-UniRule"/>
</dbReference>
<keyword evidence="2 7" id="KW-0812">Transmembrane</keyword>
<reference evidence="8 9" key="1">
    <citation type="journal article" date="2008" name="Int. J. Syst. Evol. Microbiol.">
        <title>Neptunomonas japonica sp. nov., an Osedax japonicus symbiont-like bacterium isolated from sediment adjacent to sperm whale carcasses off Kagoshima, Japan.</title>
        <authorList>
            <person name="Miyazaki M."/>
            <person name="Nogi Y."/>
            <person name="Fujiwara Y."/>
            <person name="Kawato M."/>
            <person name="Kubokawa K."/>
            <person name="Horikoshi K."/>
        </authorList>
    </citation>
    <scope>NUCLEOTIDE SEQUENCE [LARGE SCALE GENOMIC DNA]</scope>
    <source>
        <strain evidence="8 9">JAMM 1380</strain>
    </source>
</reference>
<dbReference type="EC" id="4.2.2.29" evidence="7"/>
<dbReference type="NCBIfam" id="TIGR00247">
    <property type="entry name" value="endolytic transglycosylase MltG"/>
    <property type="match status" value="1"/>
</dbReference>
<dbReference type="Proteomes" id="UP000595332">
    <property type="component" value="Chromosome"/>
</dbReference>
<protein>
    <recommendedName>
        <fullName evidence="7">Endolytic murein transglycosylase</fullName>
        <ecNumber evidence="7">4.2.2.29</ecNumber>
    </recommendedName>
    <alternativeName>
        <fullName evidence="7">Peptidoglycan lytic transglycosylase</fullName>
    </alternativeName>
    <alternativeName>
        <fullName evidence="7">Peptidoglycan polymerization terminase</fullName>
    </alternativeName>
</protein>
<dbReference type="PANTHER" id="PTHR30518:SF2">
    <property type="entry name" value="ENDOLYTIC MUREIN TRANSGLYCOSYLASE"/>
    <property type="match status" value="1"/>
</dbReference>
<proteinExistence type="inferred from homology"/>